<dbReference type="EC" id="6.3.4.19" evidence="1"/>
<evidence type="ECO:0000313" key="1">
    <source>
        <dbReference type="EMBL" id="MFM0108772.1"/>
    </source>
</evidence>
<dbReference type="EMBL" id="JAQQDW010000138">
    <property type="protein sequence ID" value="MFM0108772.1"/>
    <property type="molecule type" value="Genomic_DNA"/>
</dbReference>
<evidence type="ECO:0000313" key="2">
    <source>
        <dbReference type="Proteomes" id="UP001629235"/>
    </source>
</evidence>
<name>A0ACC7NMV0_9BURK</name>
<sequence>MTTTAETPADRLVIEAVGLALSALPANARIAVAFSGGVDSTVLLDAAVRVAGASRCVALHVHHGLSPHADAWLAHCQVFARERGVEFDTRRVEVSRATGVSVEAAARDARYRALDTMCAARGVQTLWLAQHADDQAETVLLQLLRGAGLAGLAAMAPEFLAAGACATRVRPLLHVLRAQLEQYASEHALHWIDDESNADTRYARNALRHEVTPALAVHFPGFRDALARTAAHAGSAQRLLDVLARIDLNAAAEDEGRALSQRALLALDDDRALNLLRYWMRTLGLVAASSARLTDALRQLREVGAAGEGHRLRVDHAGHALRSYRGLVYWEAGESSEPADEIALAAREISELAWQGESVWHLPQWRGTFVFAPLDAATGNARAAAADASADLSNLDSIPIGVLQRALLSARSRSGGERMRTAESPSAPNRTLKNLFQERGIPAWKRDVPLLHIGDELLFVPLLGVNRAALTDPADPAAPRIRIVWREDLLIA</sequence>
<protein>
    <submittedName>
        <fullName evidence="1">tRNA lysidine(34) synthetase TilS</fullName>
        <ecNumber evidence="1">6.3.4.19</ecNumber>
    </submittedName>
</protein>
<reference evidence="1 2" key="1">
    <citation type="journal article" date="2024" name="Chem. Sci.">
        <title>Discovery of megapolipeptins by genome mining of a Burkholderiales bacteria collection.</title>
        <authorList>
            <person name="Paulo B.S."/>
            <person name="Recchia M.J.J."/>
            <person name="Lee S."/>
            <person name="Fergusson C.H."/>
            <person name="Romanowski S.B."/>
            <person name="Hernandez A."/>
            <person name="Krull N."/>
            <person name="Liu D.Y."/>
            <person name="Cavanagh H."/>
            <person name="Bos A."/>
            <person name="Gray C.A."/>
            <person name="Murphy B.T."/>
            <person name="Linington R.G."/>
            <person name="Eustaquio A.S."/>
        </authorList>
    </citation>
    <scope>NUCLEOTIDE SEQUENCE [LARGE SCALE GENOMIC DNA]</scope>
    <source>
        <strain evidence="1 2">RL18-126-BIB-B</strain>
    </source>
</reference>
<keyword evidence="2" id="KW-1185">Reference proteome</keyword>
<accession>A0ACC7NMV0</accession>
<comment type="caution">
    <text evidence="1">The sequence shown here is derived from an EMBL/GenBank/DDBJ whole genome shotgun (WGS) entry which is preliminary data.</text>
</comment>
<organism evidence="1 2">
    <name type="scientific">Paraburkholderia rhynchosiae</name>
    <dbReference type="NCBI Taxonomy" id="487049"/>
    <lineage>
        <taxon>Bacteria</taxon>
        <taxon>Pseudomonadati</taxon>
        <taxon>Pseudomonadota</taxon>
        <taxon>Betaproteobacteria</taxon>
        <taxon>Burkholderiales</taxon>
        <taxon>Burkholderiaceae</taxon>
        <taxon>Paraburkholderia</taxon>
    </lineage>
</organism>
<gene>
    <name evidence="1" type="primary">tilS</name>
    <name evidence="1" type="ORF">PQR01_36610</name>
</gene>
<proteinExistence type="predicted"/>
<dbReference type="Proteomes" id="UP001629235">
    <property type="component" value="Unassembled WGS sequence"/>
</dbReference>
<keyword evidence="1" id="KW-0436">Ligase</keyword>